<dbReference type="OrthoDB" id="8564590at2"/>
<sequence length="150" mass="17078">MQLIIFIGIQGAGKSTFYQRQFFHSHIRLNKDMLNTNHRLQLLFEACLTSKTKTVIDKTNPTVLERADFITAAKAANFEVIAYYLDCPFKDALARNNARQGKEKIPEVGVKGTAKKMQRPRFEEGFDRIFIVSVGEDTFSINEYLDSAPP</sequence>
<dbReference type="PIRSF" id="PIRSF037081">
    <property type="entry name" value="P-loop_All4644_prd"/>
    <property type="match status" value="1"/>
</dbReference>
<dbReference type="PANTHER" id="PTHR12083:SF9">
    <property type="entry name" value="BIFUNCTIONAL POLYNUCLEOTIDE PHOSPHATASE_KINASE"/>
    <property type="match status" value="1"/>
</dbReference>
<dbReference type="InterPro" id="IPR017101">
    <property type="entry name" value="P-loop_ATP/GTP-bd_All4644_prd"/>
</dbReference>
<keyword evidence="2" id="KW-1185">Reference proteome</keyword>
<dbReference type="PANTHER" id="PTHR12083">
    <property type="entry name" value="BIFUNCTIONAL POLYNUCLEOTIDE PHOSPHATASE/KINASE"/>
    <property type="match status" value="1"/>
</dbReference>
<keyword evidence="1" id="KW-0547">Nucleotide-binding</keyword>
<dbReference type="AlphaFoldDB" id="A0A5C7A736"/>
<dbReference type="Proteomes" id="UP000321903">
    <property type="component" value="Unassembled WGS sequence"/>
</dbReference>
<dbReference type="GO" id="GO:0003690">
    <property type="term" value="F:double-stranded DNA binding"/>
    <property type="evidence" value="ECO:0007669"/>
    <property type="project" value="TreeGrafter"/>
</dbReference>
<evidence type="ECO:0000313" key="1">
    <source>
        <dbReference type="EMBL" id="TXD98344.1"/>
    </source>
</evidence>
<gene>
    <name evidence="1" type="ORF">ES754_05315</name>
</gene>
<dbReference type="GO" id="GO:0005524">
    <property type="term" value="F:ATP binding"/>
    <property type="evidence" value="ECO:0007669"/>
    <property type="project" value="UniProtKB-KW"/>
</dbReference>
<accession>A0A5C7A736</accession>
<keyword evidence="1" id="KW-0067">ATP-binding</keyword>
<dbReference type="Gene3D" id="3.40.50.300">
    <property type="entry name" value="P-loop containing nucleotide triphosphate hydrolases"/>
    <property type="match status" value="1"/>
</dbReference>
<dbReference type="GO" id="GO:0046403">
    <property type="term" value="F:polynucleotide 3'-phosphatase activity"/>
    <property type="evidence" value="ECO:0007669"/>
    <property type="project" value="TreeGrafter"/>
</dbReference>
<dbReference type="EMBL" id="VORZ01000001">
    <property type="protein sequence ID" value="TXD98344.1"/>
    <property type="molecule type" value="Genomic_DNA"/>
</dbReference>
<organism evidence="1 2">
    <name type="scientific">Psychrobacter frigidicola</name>
    <dbReference type="NCBI Taxonomy" id="45611"/>
    <lineage>
        <taxon>Bacteria</taxon>
        <taxon>Pseudomonadati</taxon>
        <taxon>Pseudomonadota</taxon>
        <taxon>Gammaproteobacteria</taxon>
        <taxon>Moraxellales</taxon>
        <taxon>Moraxellaceae</taxon>
        <taxon>Psychrobacter</taxon>
    </lineage>
</organism>
<dbReference type="GO" id="GO:0046404">
    <property type="term" value="F:ATP-dependent polydeoxyribonucleotide 5'-hydroxyl-kinase activity"/>
    <property type="evidence" value="ECO:0007669"/>
    <property type="project" value="TreeGrafter"/>
</dbReference>
<dbReference type="InterPro" id="IPR027417">
    <property type="entry name" value="P-loop_NTPase"/>
</dbReference>
<name>A0A5C7A736_9GAMM</name>
<dbReference type="GO" id="GO:0006281">
    <property type="term" value="P:DNA repair"/>
    <property type="evidence" value="ECO:0007669"/>
    <property type="project" value="TreeGrafter"/>
</dbReference>
<evidence type="ECO:0000313" key="2">
    <source>
        <dbReference type="Proteomes" id="UP000321903"/>
    </source>
</evidence>
<dbReference type="Pfam" id="PF13671">
    <property type="entry name" value="AAA_33"/>
    <property type="match status" value="1"/>
</dbReference>
<comment type="caution">
    <text evidence="1">The sequence shown here is derived from an EMBL/GenBank/DDBJ whole genome shotgun (WGS) entry which is preliminary data.</text>
</comment>
<dbReference type="SUPFAM" id="SSF52540">
    <property type="entry name" value="P-loop containing nucleoside triphosphate hydrolases"/>
    <property type="match status" value="1"/>
</dbReference>
<proteinExistence type="predicted"/>
<reference evidence="1 2" key="1">
    <citation type="submission" date="2019-08" db="EMBL/GenBank/DDBJ databases">
        <title>Genome sequence of Psychrobacter frigidicola ACAM304 (type strain).</title>
        <authorList>
            <person name="Bowman J.P."/>
        </authorList>
    </citation>
    <scope>NUCLEOTIDE SEQUENCE [LARGE SCALE GENOMIC DNA]</scope>
    <source>
        <strain evidence="1 2">ACAM 304</strain>
    </source>
</reference>
<protein>
    <submittedName>
        <fullName evidence="1">ATP-binding protein</fullName>
    </submittedName>
</protein>
<dbReference type="RefSeq" id="WP_147222719.1">
    <property type="nucleotide sequence ID" value="NZ_CAJGYY010000001.1"/>
</dbReference>